<dbReference type="SMART" id="SM00320">
    <property type="entry name" value="WD40"/>
    <property type="match status" value="6"/>
</dbReference>
<dbReference type="GO" id="GO:0005730">
    <property type="term" value="C:nucleolus"/>
    <property type="evidence" value="ECO:0007669"/>
    <property type="project" value="UniProtKB-SubCell"/>
</dbReference>
<accession>A0A1B9IWZ4</accession>
<dbReference type="SUPFAM" id="SSF50978">
    <property type="entry name" value="WD40 repeat-like"/>
    <property type="match status" value="1"/>
</dbReference>
<dbReference type="InterPro" id="IPR001680">
    <property type="entry name" value="WD40_rpt"/>
</dbReference>
<dbReference type="EMBL" id="KI669460">
    <property type="protein sequence ID" value="OCF60045.1"/>
    <property type="molecule type" value="Genomic_DNA"/>
</dbReference>
<keyword evidence="2 5" id="KW-0853">WD repeat</keyword>
<evidence type="ECO:0000256" key="1">
    <source>
        <dbReference type="ARBA" id="ARBA00007625"/>
    </source>
</evidence>
<feature type="repeat" description="WD" evidence="6">
    <location>
        <begin position="116"/>
        <end position="142"/>
    </location>
</feature>
<comment type="subcellular location">
    <subcellularLocation>
        <location evidence="5">Nucleus</location>
        <location evidence="5">Nucleolus</location>
    </subcellularLocation>
</comment>
<proteinExistence type="inferred from homology"/>
<evidence type="ECO:0000256" key="2">
    <source>
        <dbReference type="ARBA" id="ARBA00022574"/>
    </source>
</evidence>
<dbReference type="PANTHER" id="PTHR44019:SF20">
    <property type="entry name" value="WD REPEAT-CONTAINING PROTEIN 55"/>
    <property type="match status" value="1"/>
</dbReference>
<feature type="compositionally biased region" description="Gly residues" evidence="7">
    <location>
        <begin position="371"/>
        <end position="380"/>
    </location>
</feature>
<feature type="region of interest" description="Disordered" evidence="7">
    <location>
        <begin position="306"/>
        <end position="392"/>
    </location>
</feature>
<dbReference type="PROSITE" id="PS50082">
    <property type="entry name" value="WD_REPEATS_2"/>
    <property type="match status" value="1"/>
</dbReference>
<sequence length="392" mass="43705">MPDIKLRNQVRLPIAMTNEPFDLAFHPNESVIFSSLLTGEVKAWRYDDENGSTSSSWSVRPSKRTARALAVEESGKHIWMGGKSGTLFQLTTEMGTIVREQEKAHDVPINRVFCVNENLIASGDDDGIIKLWDPRKQDVIREYNQHFDYISDFTYFEDKRQLVSTSGDGHLSVIDIRSNKAQPLTVSADQEDELLSIVQIKGGQKAIVGSGLGILSIWNRKLGWGDSVDRIPGHPASIDAIVALTPDIIATGSEDGMIRVLQVLPHKFLGVIASHEEYPIERIKLDRNSRWLGSVSHDECLKLTDVSDLFEDSDGEGEDEEEDEDEEMEQDEDDDGKQEEQEGGEEADSDSDEEMEVEQEKPKKKKKKGKGGLGDLGRGGAEQENADFFADL</sequence>
<dbReference type="AlphaFoldDB" id="A0A1B9IWZ4"/>
<keyword evidence="3" id="KW-0677">Repeat</keyword>
<comment type="similarity">
    <text evidence="1 5">Belongs to the WD repeat WDR55 family.</text>
</comment>
<dbReference type="Pfam" id="PF24796">
    <property type="entry name" value="WDR55"/>
    <property type="match status" value="1"/>
</dbReference>
<evidence type="ECO:0000313" key="9">
    <source>
        <dbReference type="Proteomes" id="UP000092583"/>
    </source>
</evidence>
<reference evidence="8 9" key="1">
    <citation type="submission" date="2013-07" db="EMBL/GenBank/DDBJ databases">
        <title>The Genome Sequence of Kwoniella mangroviensis CBS10435.</title>
        <authorList>
            <consortium name="The Broad Institute Genome Sequencing Platform"/>
            <person name="Cuomo C."/>
            <person name="Litvintseva A."/>
            <person name="Chen Y."/>
            <person name="Heitman J."/>
            <person name="Sun S."/>
            <person name="Springer D."/>
            <person name="Dromer F."/>
            <person name="Young S.K."/>
            <person name="Zeng Q."/>
            <person name="Gargeya S."/>
            <person name="Fitzgerald M."/>
            <person name="Abouelleil A."/>
            <person name="Alvarado L."/>
            <person name="Berlin A.M."/>
            <person name="Chapman S.B."/>
            <person name="Dewar J."/>
            <person name="Goldberg J."/>
            <person name="Griggs A."/>
            <person name="Gujja S."/>
            <person name="Hansen M."/>
            <person name="Howarth C."/>
            <person name="Imamovic A."/>
            <person name="Larimer J."/>
            <person name="McCowan C."/>
            <person name="Murphy C."/>
            <person name="Pearson M."/>
            <person name="Priest M."/>
            <person name="Roberts A."/>
            <person name="Saif S."/>
            <person name="Shea T."/>
            <person name="Sykes S."/>
            <person name="Wortman J."/>
            <person name="Nusbaum C."/>
            <person name="Birren B."/>
        </authorList>
    </citation>
    <scope>NUCLEOTIDE SEQUENCE [LARGE SCALE GENOMIC DNA]</scope>
    <source>
        <strain evidence="8 9">CBS 10435</strain>
    </source>
</reference>
<evidence type="ECO:0000256" key="3">
    <source>
        <dbReference type="ARBA" id="ARBA00022737"/>
    </source>
</evidence>
<evidence type="ECO:0000256" key="7">
    <source>
        <dbReference type="SAM" id="MobiDB-lite"/>
    </source>
</evidence>
<evidence type="ECO:0000256" key="6">
    <source>
        <dbReference type="PROSITE-ProRule" id="PRU00221"/>
    </source>
</evidence>
<name>A0A1B9IWZ4_9TREE</name>
<evidence type="ECO:0000256" key="4">
    <source>
        <dbReference type="ARBA" id="ARBA00023242"/>
    </source>
</evidence>
<keyword evidence="9" id="KW-1185">Reference proteome</keyword>
<evidence type="ECO:0000313" key="8">
    <source>
        <dbReference type="EMBL" id="OCF60045.1"/>
    </source>
</evidence>
<reference evidence="9" key="2">
    <citation type="submission" date="2013-12" db="EMBL/GenBank/DDBJ databases">
        <title>Evolution of pathogenesis and genome organization in the Tremellales.</title>
        <authorList>
            <person name="Cuomo C."/>
            <person name="Litvintseva A."/>
            <person name="Heitman J."/>
            <person name="Chen Y."/>
            <person name="Sun S."/>
            <person name="Springer D."/>
            <person name="Dromer F."/>
            <person name="Young S."/>
            <person name="Zeng Q."/>
            <person name="Chapman S."/>
            <person name="Gujja S."/>
            <person name="Saif S."/>
            <person name="Birren B."/>
        </authorList>
    </citation>
    <scope>NUCLEOTIDE SEQUENCE [LARGE SCALE GENOMIC DNA]</scope>
    <source>
        <strain evidence="9">CBS 10435</strain>
    </source>
</reference>
<dbReference type="InterPro" id="IPR036322">
    <property type="entry name" value="WD40_repeat_dom_sf"/>
</dbReference>
<dbReference type="InterPro" id="IPR015943">
    <property type="entry name" value="WD40/YVTN_repeat-like_dom_sf"/>
</dbReference>
<dbReference type="PIRSF" id="PIRSF038169">
    <property type="entry name" value="WD_repeat_p55"/>
    <property type="match status" value="1"/>
</dbReference>
<dbReference type="PANTHER" id="PTHR44019">
    <property type="entry name" value="WD REPEAT-CONTAINING PROTEIN 55"/>
    <property type="match status" value="1"/>
</dbReference>
<evidence type="ECO:0000256" key="5">
    <source>
        <dbReference type="PIRNR" id="PIRNR038169"/>
    </source>
</evidence>
<dbReference type="OrthoDB" id="2288928at2759"/>
<dbReference type="InterPro" id="IPR017422">
    <property type="entry name" value="WDR55"/>
</dbReference>
<feature type="compositionally biased region" description="Acidic residues" evidence="7">
    <location>
        <begin position="308"/>
        <end position="357"/>
    </location>
</feature>
<protein>
    <recommendedName>
        <fullName evidence="5">WD repeat-containing protein</fullName>
    </recommendedName>
</protein>
<dbReference type="STRING" id="1331196.A0A1B9IWZ4"/>
<gene>
    <name evidence="8" type="ORF">L486_02718</name>
</gene>
<organism evidence="8 9">
    <name type="scientific">Kwoniella mangroviensis CBS 10435</name>
    <dbReference type="NCBI Taxonomy" id="1331196"/>
    <lineage>
        <taxon>Eukaryota</taxon>
        <taxon>Fungi</taxon>
        <taxon>Dikarya</taxon>
        <taxon>Basidiomycota</taxon>
        <taxon>Agaricomycotina</taxon>
        <taxon>Tremellomycetes</taxon>
        <taxon>Tremellales</taxon>
        <taxon>Cryptococcaceae</taxon>
        <taxon>Kwoniella</taxon>
    </lineage>
</organism>
<dbReference type="InterPro" id="IPR050505">
    <property type="entry name" value="WDR55/POC1"/>
</dbReference>
<keyword evidence="4 5" id="KW-0539">Nucleus</keyword>
<dbReference type="Proteomes" id="UP000092583">
    <property type="component" value="Unassembled WGS sequence"/>
</dbReference>
<dbReference type="Gene3D" id="2.130.10.10">
    <property type="entry name" value="YVTN repeat-like/Quinoprotein amine dehydrogenase"/>
    <property type="match status" value="2"/>
</dbReference>